<dbReference type="AlphaFoldDB" id="A0A1I0SSY0"/>
<evidence type="ECO:0000259" key="7">
    <source>
        <dbReference type="Pfam" id="PF26311"/>
    </source>
</evidence>
<evidence type="ECO:0000313" key="9">
    <source>
        <dbReference type="Proteomes" id="UP000198979"/>
    </source>
</evidence>
<feature type="domain" description="DUF3870" evidence="6">
    <location>
        <begin position="10"/>
        <end position="101"/>
    </location>
</feature>
<dbReference type="Gene3D" id="3.50.50.60">
    <property type="entry name" value="FAD/NAD(P)-binding domain"/>
    <property type="match status" value="1"/>
</dbReference>
<evidence type="ECO:0000256" key="3">
    <source>
        <dbReference type="ARBA" id="ARBA00022630"/>
    </source>
</evidence>
<dbReference type="EMBL" id="FOJQ01000006">
    <property type="protein sequence ID" value="SFA42517.1"/>
    <property type="molecule type" value="Genomic_DNA"/>
</dbReference>
<keyword evidence="5" id="KW-0560">Oxidoreductase</keyword>
<keyword evidence="9" id="KW-1185">Reference proteome</keyword>
<dbReference type="SUPFAM" id="SSF51905">
    <property type="entry name" value="FAD/NAD(P)-binding domain"/>
    <property type="match status" value="1"/>
</dbReference>
<proteinExistence type="inferred from homology"/>
<dbReference type="InterPro" id="IPR024617">
    <property type="entry name" value="DUF3870"/>
</dbReference>
<dbReference type="InterPro" id="IPR036188">
    <property type="entry name" value="FAD/NAD-bd_sf"/>
</dbReference>
<dbReference type="OrthoDB" id="9806565at2"/>
<dbReference type="STRING" id="150248.SAMN05216169_100611"/>
<keyword evidence="4" id="KW-0274">FAD</keyword>
<keyword evidence="3" id="KW-0285">Flavoprotein</keyword>
<dbReference type="GO" id="GO:0016491">
    <property type="term" value="F:oxidoreductase activity"/>
    <property type="evidence" value="ECO:0007669"/>
    <property type="project" value="UniProtKB-KW"/>
</dbReference>
<evidence type="ECO:0000313" key="8">
    <source>
        <dbReference type="EMBL" id="SFA42517.1"/>
    </source>
</evidence>
<evidence type="ECO:0000256" key="1">
    <source>
        <dbReference type="ARBA" id="ARBA00001974"/>
    </source>
</evidence>
<sequence>MGVRETNTQFIAGHARLPSGMAAKSVFDTLTITAEVDKKYGVIVDASCTLATEHGRDYVARLLKGHSLKDGIDEPLAQLHEGYLGKANQALCAALKDLYKHADVVVLADGVNSLLAKQLGFHREWRPDEVALATMEILKLDKNIIEDRFNLEANQGCTIEIFGDATKGILGTGFLYTNKDTLSIGVGTLLSGLIKHKIKPYELLEYVKNHPMIRPYIQGSEPVEYLAHLIPEGGYHSIPKVAGHGVLVVGDAAQLVNAIHREGSNMAMTSGRLAAETIIMAKEQNDFSESMLDQYRMKLMESFIGQDLKKYKDATHHFESFPQYFDQYIPMLNRAASQMFTVDGASKWEKQKKIWRDLGSTKQKFKLARDMMKAWKVMK</sequence>
<dbReference type="Proteomes" id="UP000198979">
    <property type="component" value="Unassembled WGS sequence"/>
</dbReference>
<evidence type="ECO:0000259" key="6">
    <source>
        <dbReference type="Pfam" id="PF12986"/>
    </source>
</evidence>
<dbReference type="PANTHER" id="PTHR43624">
    <property type="entry name" value="ELECTRON TRANSFER FLAVOPROTEIN-QUINONE OXIDOREDUCTASE YDIS-RELATED"/>
    <property type="match status" value="1"/>
</dbReference>
<feature type="domain" description="FixC-like C-terminal" evidence="7">
    <location>
        <begin position="315"/>
        <end position="379"/>
    </location>
</feature>
<dbReference type="Pfam" id="PF26311">
    <property type="entry name" value="ETF-QO_FixC_C"/>
    <property type="match status" value="1"/>
</dbReference>
<evidence type="ECO:0000256" key="5">
    <source>
        <dbReference type="ARBA" id="ARBA00023002"/>
    </source>
</evidence>
<organism evidence="8 9">
    <name type="scientific">Anoxybacillus pushchinoensis</name>
    <dbReference type="NCBI Taxonomy" id="150248"/>
    <lineage>
        <taxon>Bacteria</taxon>
        <taxon>Bacillati</taxon>
        <taxon>Bacillota</taxon>
        <taxon>Bacilli</taxon>
        <taxon>Bacillales</taxon>
        <taxon>Anoxybacillaceae</taxon>
        <taxon>Anoxybacillus</taxon>
    </lineage>
</organism>
<dbReference type="Pfam" id="PF12986">
    <property type="entry name" value="DUF3870"/>
    <property type="match status" value="1"/>
</dbReference>
<comment type="cofactor">
    <cofactor evidence="1">
        <name>FAD</name>
        <dbReference type="ChEBI" id="CHEBI:57692"/>
    </cofactor>
</comment>
<dbReference type="PANTHER" id="PTHR43624:SF2">
    <property type="entry name" value="ELECTRON TRANSFER FLAVOPROTEIN-QUINONE OXIDOREDUCTASE YDIS-RELATED"/>
    <property type="match status" value="1"/>
</dbReference>
<protein>
    <submittedName>
        <fullName evidence="8">Electron transfer flavoprotein-quinone oxidoreductase</fullName>
    </submittedName>
</protein>
<evidence type="ECO:0000256" key="2">
    <source>
        <dbReference type="ARBA" id="ARBA00006796"/>
    </source>
</evidence>
<evidence type="ECO:0000256" key="4">
    <source>
        <dbReference type="ARBA" id="ARBA00022827"/>
    </source>
</evidence>
<gene>
    <name evidence="8" type="ORF">SAMN05216169_100611</name>
</gene>
<accession>A0A1I0SSY0</accession>
<comment type="similarity">
    <text evidence="2">Belongs to the ETF-QO/FixC family.</text>
</comment>
<dbReference type="InterPro" id="IPR039651">
    <property type="entry name" value="FixC-like"/>
</dbReference>
<dbReference type="InterPro" id="IPR059103">
    <property type="entry name" value="FixC-like_C"/>
</dbReference>
<reference evidence="9" key="1">
    <citation type="submission" date="2016-10" db="EMBL/GenBank/DDBJ databases">
        <authorList>
            <person name="Varghese N."/>
            <person name="Submissions S."/>
        </authorList>
    </citation>
    <scope>NUCLEOTIDE SEQUENCE [LARGE SCALE GENOMIC DNA]</scope>
    <source>
        <strain evidence="9">K1</strain>
    </source>
</reference>
<name>A0A1I0SSY0_9BACL</name>
<dbReference type="SUPFAM" id="SSF54373">
    <property type="entry name" value="FAD-linked reductases, C-terminal domain"/>
    <property type="match status" value="1"/>
</dbReference>